<evidence type="ECO:0000313" key="9">
    <source>
        <dbReference type="Proteomes" id="UP000238308"/>
    </source>
</evidence>
<feature type="domain" description="Acyl-CoA dehydrogenase/oxidase N-terminal" evidence="7">
    <location>
        <begin position="6"/>
        <end position="99"/>
    </location>
</feature>
<dbReference type="PANTHER" id="PTHR43884">
    <property type="entry name" value="ACYL-COA DEHYDROGENASE"/>
    <property type="match status" value="1"/>
</dbReference>
<evidence type="ECO:0000256" key="3">
    <source>
        <dbReference type="ARBA" id="ARBA00022630"/>
    </source>
</evidence>
<dbReference type="Pfam" id="PF00441">
    <property type="entry name" value="Acyl-CoA_dh_1"/>
    <property type="match status" value="1"/>
</dbReference>
<organism evidence="8 9">
    <name type="scientific">Jezberella montanilacus</name>
    <dbReference type="NCBI Taxonomy" id="323426"/>
    <lineage>
        <taxon>Bacteria</taxon>
        <taxon>Pseudomonadati</taxon>
        <taxon>Pseudomonadota</taxon>
        <taxon>Betaproteobacteria</taxon>
        <taxon>Burkholderiales</taxon>
        <taxon>Alcaligenaceae</taxon>
        <taxon>Jezberella</taxon>
    </lineage>
</organism>
<dbReference type="InterPro" id="IPR009075">
    <property type="entry name" value="AcylCo_DH/oxidase_C"/>
</dbReference>
<dbReference type="SUPFAM" id="SSF47203">
    <property type="entry name" value="Acyl-CoA dehydrogenase C-terminal domain-like"/>
    <property type="match status" value="1"/>
</dbReference>
<comment type="caution">
    <text evidence="8">The sequence shown here is derived from an EMBL/GenBank/DDBJ whole genome shotgun (WGS) entry which is preliminary data.</text>
</comment>
<dbReference type="Gene3D" id="2.40.110.10">
    <property type="entry name" value="Butyryl-CoA Dehydrogenase, subunit A, domain 2"/>
    <property type="match status" value="1"/>
</dbReference>
<dbReference type="SUPFAM" id="SSF56645">
    <property type="entry name" value="Acyl-CoA dehydrogenase NM domain-like"/>
    <property type="match status" value="1"/>
</dbReference>
<dbReference type="PROSITE" id="PS00072">
    <property type="entry name" value="ACYL_COA_DH_1"/>
    <property type="match status" value="1"/>
</dbReference>
<reference evidence="8 9" key="1">
    <citation type="submission" date="2018-03" db="EMBL/GenBank/DDBJ databases">
        <title>Genomic Encyclopedia of Type Strains, Phase III (KMG-III): the genomes of soil and plant-associated and newly described type strains.</title>
        <authorList>
            <person name="Whitman W."/>
        </authorList>
    </citation>
    <scope>NUCLEOTIDE SEQUENCE [LARGE SCALE GENOMIC DNA]</scope>
    <source>
        <strain evidence="8 9">MWH-P2sevCIIIb</strain>
    </source>
</reference>
<gene>
    <name evidence="8" type="ORF">BCM14_0734</name>
</gene>
<sequence>MANWTAREQQLIDGATEIAEAVRHADAPRWNSTNASTRHYLKLAANKGLMGIQVPITWGGSQASFQCKAAIAEILAGADFGFSMSLINTQNIAVVLSQWMTQPTGSEAQALLAARIIPSLLNADKTGCTALTEPHAGSDFAAINTLAVGQGDGWTISGEKAWIINAQFTDFVVMYAQTQPGSGAAGIAAFLIDAHRAGFERDLNFGSEASASLGTSGFKLNGYIATKEEMIHPAGLAFKRALESINAARTYVAAMCCGMVADCLRVAVDYGSKRTAFGVMLAEHQGWRWRIAEAAVDLEAARQLVQAASKAIDENQPVVELAAKAKVFAVRMAEKHTAALLHSMGANGLKDEYPFVRHMVGAQIAGFTDGSTEMMLERICKSELPAKR</sequence>
<dbReference type="Pfam" id="PF02770">
    <property type="entry name" value="Acyl-CoA_dh_M"/>
    <property type="match status" value="1"/>
</dbReference>
<dbReference type="InterPro" id="IPR006091">
    <property type="entry name" value="Acyl-CoA_Oxase/DH_mid-dom"/>
</dbReference>
<keyword evidence="3" id="KW-0285">Flavoprotein</keyword>
<dbReference type="Proteomes" id="UP000238308">
    <property type="component" value="Unassembled WGS sequence"/>
</dbReference>
<evidence type="ECO:0000259" key="6">
    <source>
        <dbReference type="Pfam" id="PF02770"/>
    </source>
</evidence>
<dbReference type="InterPro" id="IPR013786">
    <property type="entry name" value="AcylCoA_DH/ox_N"/>
</dbReference>
<dbReference type="GO" id="GO:0050660">
    <property type="term" value="F:flavin adenine dinucleotide binding"/>
    <property type="evidence" value="ECO:0007669"/>
    <property type="project" value="InterPro"/>
</dbReference>
<comment type="similarity">
    <text evidence="2">Belongs to the acyl-CoA dehydrogenase family.</text>
</comment>
<evidence type="ECO:0000256" key="2">
    <source>
        <dbReference type="ARBA" id="ARBA00009347"/>
    </source>
</evidence>
<keyword evidence="4" id="KW-0274">FAD</keyword>
<protein>
    <submittedName>
        <fullName evidence="8">Butyryl-CoA dehydrogenase/acyl-CoA dehydrogenase</fullName>
    </submittedName>
</protein>
<dbReference type="OrthoDB" id="2769798at2"/>
<dbReference type="InterPro" id="IPR046373">
    <property type="entry name" value="Acyl-CoA_Oxase/DH_mid-dom_sf"/>
</dbReference>
<dbReference type="GO" id="GO:0003995">
    <property type="term" value="F:acyl-CoA dehydrogenase activity"/>
    <property type="evidence" value="ECO:0007669"/>
    <property type="project" value="InterPro"/>
</dbReference>
<dbReference type="PIRSF" id="PIRSF016578">
    <property type="entry name" value="HsaA"/>
    <property type="match status" value="1"/>
</dbReference>
<evidence type="ECO:0000313" key="8">
    <source>
        <dbReference type="EMBL" id="PRY99291.1"/>
    </source>
</evidence>
<name>A0A2T0XK56_9BURK</name>
<dbReference type="InterPro" id="IPR009100">
    <property type="entry name" value="AcylCoA_DH/oxidase_NM_dom_sf"/>
</dbReference>
<dbReference type="Pfam" id="PF02771">
    <property type="entry name" value="Acyl-CoA_dh_N"/>
    <property type="match status" value="1"/>
</dbReference>
<feature type="domain" description="Acyl-CoA oxidase/dehydrogenase middle" evidence="6">
    <location>
        <begin position="128"/>
        <end position="201"/>
    </location>
</feature>
<proteinExistence type="inferred from homology"/>
<feature type="domain" description="Acyl-CoA dehydrogenase/oxidase C-terminal" evidence="5">
    <location>
        <begin position="238"/>
        <end position="382"/>
    </location>
</feature>
<dbReference type="Gene3D" id="1.20.140.10">
    <property type="entry name" value="Butyryl-CoA Dehydrogenase, subunit A, domain 3"/>
    <property type="match status" value="1"/>
</dbReference>
<dbReference type="InterPro" id="IPR006089">
    <property type="entry name" value="Acyl-CoA_DH_CS"/>
</dbReference>
<comment type="cofactor">
    <cofactor evidence="1">
        <name>FAD</name>
        <dbReference type="ChEBI" id="CHEBI:57692"/>
    </cofactor>
</comment>
<keyword evidence="9" id="KW-1185">Reference proteome</keyword>
<evidence type="ECO:0000259" key="5">
    <source>
        <dbReference type="Pfam" id="PF00441"/>
    </source>
</evidence>
<dbReference type="CDD" id="cd00567">
    <property type="entry name" value="ACAD"/>
    <property type="match status" value="1"/>
</dbReference>
<evidence type="ECO:0000256" key="4">
    <source>
        <dbReference type="ARBA" id="ARBA00022827"/>
    </source>
</evidence>
<evidence type="ECO:0000256" key="1">
    <source>
        <dbReference type="ARBA" id="ARBA00001974"/>
    </source>
</evidence>
<dbReference type="InterPro" id="IPR036250">
    <property type="entry name" value="AcylCo_DH-like_C"/>
</dbReference>
<dbReference type="AlphaFoldDB" id="A0A2T0XK56"/>
<dbReference type="PANTHER" id="PTHR43884:SF12">
    <property type="entry name" value="ISOVALERYL-COA DEHYDROGENASE, MITOCHONDRIAL-RELATED"/>
    <property type="match status" value="1"/>
</dbReference>
<dbReference type="EMBL" id="PVTV01000011">
    <property type="protein sequence ID" value="PRY99291.1"/>
    <property type="molecule type" value="Genomic_DNA"/>
</dbReference>
<dbReference type="RefSeq" id="WP_106226608.1">
    <property type="nucleotide sequence ID" value="NZ_PVTV01000011.1"/>
</dbReference>
<accession>A0A2T0XK56</accession>
<dbReference type="InterPro" id="IPR037069">
    <property type="entry name" value="AcylCoA_DH/ox_N_sf"/>
</dbReference>
<dbReference type="Gene3D" id="1.10.540.10">
    <property type="entry name" value="Acyl-CoA dehydrogenase/oxidase, N-terminal domain"/>
    <property type="match status" value="1"/>
</dbReference>
<evidence type="ECO:0000259" key="7">
    <source>
        <dbReference type="Pfam" id="PF02771"/>
    </source>
</evidence>